<gene>
    <name evidence="1" type="ORF">ASS94_01055</name>
</gene>
<name>A0AAP7IFA4_9STAP</name>
<comment type="caution">
    <text evidence="1">The sequence shown here is derived from an EMBL/GenBank/DDBJ whole genome shotgun (WGS) entry which is preliminary data.</text>
</comment>
<dbReference type="AlphaFoldDB" id="A0AAP7IFA4"/>
<evidence type="ECO:0000313" key="2">
    <source>
        <dbReference type="Proteomes" id="UP000095464"/>
    </source>
</evidence>
<sequence>MTNFKNLKTWLKKNKIGFELGYSEVEIPNTVITEERQDFVVLKDLDIHIYDDEEGLTFDYDEEGQETFKTNAEAYKELKEQIETHRQQNL</sequence>
<accession>A0AAP7IFA4</accession>
<dbReference type="Proteomes" id="UP000095464">
    <property type="component" value="Unassembled WGS sequence"/>
</dbReference>
<dbReference type="EMBL" id="LNPX01000004">
    <property type="protein sequence ID" value="OEK58944.1"/>
    <property type="molecule type" value="Genomic_DNA"/>
</dbReference>
<organism evidence="1 2">
    <name type="scientific">Staphylococcus equorum</name>
    <dbReference type="NCBI Taxonomy" id="246432"/>
    <lineage>
        <taxon>Bacteria</taxon>
        <taxon>Bacillati</taxon>
        <taxon>Bacillota</taxon>
        <taxon>Bacilli</taxon>
        <taxon>Bacillales</taxon>
        <taxon>Staphylococcaceae</taxon>
        <taxon>Staphylococcus</taxon>
    </lineage>
</organism>
<dbReference type="RefSeq" id="WP_069854344.1">
    <property type="nucleotide sequence ID" value="NZ_LNPX01000004.1"/>
</dbReference>
<reference evidence="2" key="1">
    <citation type="submission" date="2015-11" db="EMBL/GenBank/DDBJ databases">
        <title>Genomic diversity of Staphylococcus saprophyticus strains from urinary tract infections, animal surfaces, and fermented foods.</title>
        <authorList>
            <person name="Wolfe B.E."/>
        </authorList>
    </citation>
    <scope>NUCLEOTIDE SEQUENCE [LARGE SCALE GENOMIC DNA]</scope>
    <source>
        <strain evidence="2">738_7</strain>
    </source>
</reference>
<protein>
    <submittedName>
        <fullName evidence="1">Uncharacterized protein</fullName>
    </submittedName>
</protein>
<evidence type="ECO:0000313" key="1">
    <source>
        <dbReference type="EMBL" id="OEK58944.1"/>
    </source>
</evidence>
<proteinExistence type="predicted"/>